<comment type="caution">
    <text evidence="1">The sequence shown here is derived from an EMBL/GenBank/DDBJ whole genome shotgun (WGS) entry which is preliminary data.</text>
</comment>
<dbReference type="RefSeq" id="WP_074583558.1">
    <property type="nucleotide sequence ID" value="NZ_FMWB01000003.1"/>
</dbReference>
<dbReference type="OrthoDB" id="6914078at2"/>
<evidence type="ECO:0000313" key="1">
    <source>
        <dbReference type="EMBL" id="SCZ28664.1"/>
    </source>
</evidence>
<accession>A0A1G5MV03</accession>
<evidence type="ECO:0000313" key="2">
    <source>
        <dbReference type="Proteomes" id="UP000183046"/>
    </source>
</evidence>
<gene>
    <name evidence="1" type="ORF">SAMN05216279_10392</name>
</gene>
<organism evidence="1 2">
    <name type="scientific">Pseudomonas oryzihabitans</name>
    <dbReference type="NCBI Taxonomy" id="47885"/>
    <lineage>
        <taxon>Bacteria</taxon>
        <taxon>Pseudomonadati</taxon>
        <taxon>Pseudomonadota</taxon>
        <taxon>Gammaproteobacteria</taxon>
        <taxon>Pseudomonadales</taxon>
        <taxon>Pseudomonadaceae</taxon>
        <taxon>Pseudomonas</taxon>
    </lineage>
</organism>
<proteinExistence type="predicted"/>
<protein>
    <recommendedName>
        <fullName evidence="3">DUF3800 domain-containing protein</fullName>
    </recommendedName>
</protein>
<dbReference type="Pfam" id="PF12686">
    <property type="entry name" value="DUF3800"/>
    <property type="match status" value="1"/>
</dbReference>
<name>A0A1G5MV03_9PSED</name>
<reference evidence="2" key="1">
    <citation type="submission" date="2016-10" db="EMBL/GenBank/DDBJ databases">
        <authorList>
            <person name="de Groot N.N."/>
        </authorList>
    </citation>
    <scope>NUCLEOTIDE SEQUENCE [LARGE SCALE GENOMIC DNA]</scope>
    <source>
        <strain evidence="2">DSM 15758</strain>
    </source>
</reference>
<evidence type="ECO:0008006" key="3">
    <source>
        <dbReference type="Google" id="ProtNLM"/>
    </source>
</evidence>
<sequence>MAKAGVGFRVFIDESGDEGFKFEPGGGHGWSSLWFVISAVIVRTENEMEQVSVIDEIRKRLGKDRSFSVHCREMKHEQKSLCAELVGQRRFRTVSVAIYKPAIAAPETFIERYRLYFYATRYLLERVSWLCRDTRRDPADKAEIIFSNRAGMSYDELRAYLGTLLKASTTGTMDVRIDWSVVDCALIKAEQHKKLMGLQVADIVASSTFSALHHNRHNLTETGYLRRLRGIAYKHRGMVTGHGLKVWPNDAVKDPDAVEAIRILSSSSP</sequence>
<dbReference type="Proteomes" id="UP000183046">
    <property type="component" value="Unassembled WGS sequence"/>
</dbReference>
<dbReference type="InterPro" id="IPR024524">
    <property type="entry name" value="DUF3800"/>
</dbReference>
<dbReference type="AlphaFoldDB" id="A0A1G5MV03"/>
<dbReference type="EMBL" id="FMWB01000003">
    <property type="protein sequence ID" value="SCZ28664.1"/>
    <property type="molecule type" value="Genomic_DNA"/>
</dbReference>